<accession>A0A8S1H823</accession>
<proteinExistence type="predicted"/>
<keyword evidence="2" id="KW-1185">Reference proteome</keyword>
<gene>
    <name evidence="1" type="ORF">CAUJ_LOCUS7060</name>
</gene>
<sequence length="326" mass="36651">MKLRGIVVFAVSEAHIYPKVQVHLLESRKLAILSRNVIVAAGYREKDLRLGDVLIIDVKSKNGNIVAEKLCKVEPRQFYQCGKNVTGQVFKATFGSHYIITNDVLGVIGDPYETLKFSENGSHQVQIVLPPLKFYRNKLDPLTVFSEETPFLVQMVPKKLKVTNEESIRCEGIVISHVPDRVAGRIYAFTEGCSPYTDILGLTGNSCKTQFLPPGTFVSFSMSISDYERRENKKNLQMDFSTVRFFKAPENFSTSVEGKRLYLTIKNFSMDLSSSLSYPRIGKFDDPDGLLSPNKKYEEVKFLKVSGVLQQINNSWKVVAATEGSP</sequence>
<evidence type="ECO:0000313" key="2">
    <source>
        <dbReference type="Proteomes" id="UP000835052"/>
    </source>
</evidence>
<dbReference type="Proteomes" id="UP000835052">
    <property type="component" value="Unassembled WGS sequence"/>
</dbReference>
<protein>
    <submittedName>
        <fullName evidence="1">Uncharacterized protein</fullName>
    </submittedName>
</protein>
<evidence type="ECO:0000313" key="1">
    <source>
        <dbReference type="EMBL" id="CAD6191141.1"/>
    </source>
</evidence>
<dbReference type="EMBL" id="CAJGYM010000019">
    <property type="protein sequence ID" value="CAD6191141.1"/>
    <property type="molecule type" value="Genomic_DNA"/>
</dbReference>
<organism evidence="1 2">
    <name type="scientific">Caenorhabditis auriculariae</name>
    <dbReference type="NCBI Taxonomy" id="2777116"/>
    <lineage>
        <taxon>Eukaryota</taxon>
        <taxon>Metazoa</taxon>
        <taxon>Ecdysozoa</taxon>
        <taxon>Nematoda</taxon>
        <taxon>Chromadorea</taxon>
        <taxon>Rhabditida</taxon>
        <taxon>Rhabditina</taxon>
        <taxon>Rhabditomorpha</taxon>
        <taxon>Rhabditoidea</taxon>
        <taxon>Rhabditidae</taxon>
        <taxon>Peloderinae</taxon>
        <taxon>Caenorhabditis</taxon>
    </lineage>
</organism>
<reference evidence="1" key="1">
    <citation type="submission" date="2020-10" db="EMBL/GenBank/DDBJ databases">
        <authorList>
            <person name="Kikuchi T."/>
        </authorList>
    </citation>
    <scope>NUCLEOTIDE SEQUENCE</scope>
    <source>
        <strain evidence="1">NKZ352</strain>
    </source>
</reference>
<comment type="caution">
    <text evidence="1">The sequence shown here is derived from an EMBL/GenBank/DDBJ whole genome shotgun (WGS) entry which is preliminary data.</text>
</comment>
<name>A0A8S1H823_9PELO</name>
<dbReference type="AlphaFoldDB" id="A0A8S1H823"/>